<feature type="domain" description="EGF-like" evidence="8">
    <location>
        <begin position="1842"/>
        <end position="1876"/>
    </location>
</feature>
<feature type="transmembrane region" description="Helical" evidence="6">
    <location>
        <begin position="1993"/>
        <end position="2015"/>
    </location>
</feature>
<dbReference type="SMART" id="SM00180">
    <property type="entry name" value="EGF_Lam"/>
    <property type="match status" value="16"/>
</dbReference>
<keyword evidence="12" id="KW-1185">Reference proteome</keyword>
<dbReference type="SUPFAM" id="SSF49899">
    <property type="entry name" value="Concanavalin A-like lectins/glucanases"/>
    <property type="match status" value="1"/>
</dbReference>
<evidence type="ECO:0000256" key="7">
    <source>
        <dbReference type="SAM" id="SignalP"/>
    </source>
</evidence>
<reference evidence="11" key="1">
    <citation type="submission" date="2022-11" db="EMBL/GenBank/DDBJ databases">
        <title>Centuries of genome instability and evolution in soft-shell clam transmissible cancer (bioRxiv).</title>
        <authorList>
            <person name="Hart S.F.M."/>
            <person name="Yonemitsu M.A."/>
            <person name="Giersch R.M."/>
            <person name="Beal B.F."/>
            <person name="Arriagada G."/>
            <person name="Davis B.W."/>
            <person name="Ostrander E.A."/>
            <person name="Goff S.P."/>
            <person name="Metzger M.J."/>
        </authorList>
    </citation>
    <scope>NUCLEOTIDE SEQUENCE</scope>
    <source>
        <strain evidence="11">MELC-2E11</strain>
        <tissue evidence="11">Siphon/mantle</tissue>
    </source>
</reference>
<evidence type="ECO:0000313" key="11">
    <source>
        <dbReference type="EMBL" id="WAR04478.1"/>
    </source>
</evidence>
<evidence type="ECO:0000259" key="9">
    <source>
        <dbReference type="PROSITE" id="PS51046"/>
    </source>
</evidence>
<dbReference type="SMART" id="SM00321">
    <property type="entry name" value="WSC"/>
    <property type="match status" value="1"/>
</dbReference>
<dbReference type="InterPro" id="IPR013320">
    <property type="entry name" value="ConA-like_dom_sf"/>
</dbReference>
<keyword evidence="6" id="KW-1133">Transmembrane helix</keyword>
<evidence type="ECO:0000259" key="10">
    <source>
        <dbReference type="PROSITE" id="PS51212"/>
    </source>
</evidence>
<evidence type="ECO:0000256" key="6">
    <source>
        <dbReference type="SAM" id="Phobius"/>
    </source>
</evidence>
<feature type="domain" description="EGF-like" evidence="8">
    <location>
        <begin position="249"/>
        <end position="287"/>
    </location>
</feature>
<keyword evidence="2" id="KW-0479">Metal-binding</keyword>
<feature type="disulfide bond" evidence="4">
    <location>
        <begin position="1437"/>
        <end position="1446"/>
    </location>
</feature>
<dbReference type="PROSITE" id="PS51212">
    <property type="entry name" value="WSC"/>
    <property type="match status" value="1"/>
</dbReference>
<feature type="disulfide bond" evidence="4">
    <location>
        <begin position="1823"/>
        <end position="1832"/>
    </location>
</feature>
<dbReference type="PROSITE" id="PS01186">
    <property type="entry name" value="EGF_2"/>
    <property type="match status" value="2"/>
</dbReference>
<evidence type="ECO:0000256" key="5">
    <source>
        <dbReference type="SAM" id="MobiDB-lite"/>
    </source>
</evidence>
<evidence type="ECO:0000313" key="12">
    <source>
        <dbReference type="Proteomes" id="UP001164746"/>
    </source>
</evidence>
<dbReference type="InterPro" id="IPR042635">
    <property type="entry name" value="MEGF10/SREC1/2-like"/>
</dbReference>
<dbReference type="PROSITE" id="PS50026">
    <property type="entry name" value="EGF_3"/>
    <property type="match status" value="8"/>
</dbReference>
<dbReference type="SMART" id="SM00181">
    <property type="entry name" value="EGF"/>
    <property type="match status" value="20"/>
</dbReference>
<keyword evidence="3 4" id="KW-1015">Disulfide bond</keyword>
<dbReference type="PROSITE" id="PS00022">
    <property type="entry name" value="EGF_1"/>
    <property type="match status" value="12"/>
</dbReference>
<feature type="signal peptide" evidence="7">
    <location>
        <begin position="1"/>
        <end position="26"/>
    </location>
</feature>
<dbReference type="PANTHER" id="PTHR24043">
    <property type="entry name" value="SCAVENGER RECEPTOR CLASS F"/>
    <property type="match status" value="1"/>
</dbReference>
<dbReference type="InterPro" id="IPR012314">
    <property type="entry name" value="Pept_M12B_GON-ADAMTSs"/>
</dbReference>
<dbReference type="Pfam" id="PF13385">
    <property type="entry name" value="Laminin_G_3"/>
    <property type="match status" value="1"/>
</dbReference>
<dbReference type="CDD" id="cd00054">
    <property type="entry name" value="EGF_CA"/>
    <property type="match status" value="1"/>
</dbReference>
<feature type="disulfide bond" evidence="4">
    <location>
        <begin position="1480"/>
        <end position="1489"/>
    </location>
</feature>
<dbReference type="InterPro" id="IPR002049">
    <property type="entry name" value="LE_dom"/>
</dbReference>
<dbReference type="SUPFAM" id="SSF57196">
    <property type="entry name" value="EGF/Laminin"/>
    <property type="match status" value="1"/>
</dbReference>
<dbReference type="Proteomes" id="UP001164746">
    <property type="component" value="Chromosome 5"/>
</dbReference>
<keyword evidence="6" id="KW-0812">Transmembrane</keyword>
<name>A0ABY7E6R6_MYAAR</name>
<feature type="domain" description="EGF-like" evidence="8">
    <location>
        <begin position="1455"/>
        <end position="1490"/>
    </location>
</feature>
<evidence type="ECO:0000256" key="1">
    <source>
        <dbReference type="ARBA" id="ARBA00022536"/>
    </source>
</evidence>
<feature type="compositionally biased region" description="Gly residues" evidence="5">
    <location>
        <begin position="804"/>
        <end position="813"/>
    </location>
</feature>
<feature type="disulfide bond" evidence="4">
    <location>
        <begin position="426"/>
        <end position="435"/>
    </location>
</feature>
<feature type="domain" description="EGF-like" evidence="8">
    <location>
        <begin position="405"/>
        <end position="436"/>
    </location>
</feature>
<gene>
    <name evidence="11" type="ORF">MAR_019847</name>
</gene>
<dbReference type="InterPro" id="IPR000742">
    <property type="entry name" value="EGF"/>
</dbReference>
<dbReference type="EMBL" id="CP111016">
    <property type="protein sequence ID" value="WAR04478.1"/>
    <property type="molecule type" value="Genomic_DNA"/>
</dbReference>
<feature type="domain" description="EGF-like" evidence="8">
    <location>
        <begin position="1927"/>
        <end position="1963"/>
    </location>
</feature>
<dbReference type="Gene3D" id="2.60.120.200">
    <property type="match status" value="1"/>
</dbReference>
<feature type="disulfide bond" evidence="4">
    <location>
        <begin position="1692"/>
        <end position="1701"/>
    </location>
</feature>
<keyword evidence="6" id="KW-0472">Membrane</keyword>
<feature type="region of interest" description="Disordered" evidence="5">
    <location>
        <begin position="792"/>
        <end position="826"/>
    </location>
</feature>
<feature type="compositionally biased region" description="Polar residues" evidence="5">
    <location>
        <begin position="2047"/>
        <end position="2057"/>
    </location>
</feature>
<feature type="domain" description="WSC" evidence="10">
    <location>
        <begin position="1026"/>
        <end position="1122"/>
    </location>
</feature>
<evidence type="ECO:0000256" key="3">
    <source>
        <dbReference type="ARBA" id="ARBA00023157"/>
    </source>
</evidence>
<dbReference type="Gene3D" id="2.10.25.10">
    <property type="entry name" value="Laminin"/>
    <property type="match status" value="1"/>
</dbReference>
<feature type="domain" description="EGF-like" evidence="8">
    <location>
        <begin position="1667"/>
        <end position="1702"/>
    </location>
</feature>
<feature type="domain" description="EGF-like" evidence="8">
    <location>
        <begin position="1798"/>
        <end position="1833"/>
    </location>
</feature>
<protein>
    <submittedName>
        <fullName evidence="11">MEGF6-like protein</fullName>
    </submittedName>
</protein>
<dbReference type="PANTHER" id="PTHR24043:SF8">
    <property type="entry name" value="EGF-LIKE DOMAIN-CONTAINING PROTEIN"/>
    <property type="match status" value="1"/>
</dbReference>
<comment type="caution">
    <text evidence="4">Lacks conserved residue(s) required for the propagation of feature annotation.</text>
</comment>
<sequence>MQSLYHITSRAVIWIVCVSLLDVTSGLKEYHSCLDVKNDLGSQALDGNYVVFLPWKKNVGIIVYCYGLNWGCRLKYPLEVWSESGRTEYTRISVDLDSLAINTGDFTFTNTSGPNKIRYGEAADKFKSSSYCSPSGMFTIDLTGTPFTVFSGVSWVVSGSHIHGNYYSECFCGSDRKRLFSMGRVNKRNCNYSCSGNSTQICGGNWYISVYKTVVQQVTGRCGGYPGRCYPTTAAGQRTGNLVLDIMDGQHVCITNNPCLHEGRCLALSAFNFRCLCYPGYTGDICEIVNETVIEDGQRCPAGYHAETCTCFEASCNGARFDGDMCVSSTGKAQVTCRPGDPAHMVFYNKEGSGWVECPKGSEIVGCTYWASYPVTNYQGQGVVDANTGQCTVVNATVNVQARCKEYFCGCENGAHCNQITGKCECDQGYYGDKCETFDYCSYYEEQNNQTACSSTGVCTPVYKYTVTASGGDRAADRCVFPFDWGDLTYNTCVQDNAVGPPFACAGEFSLSGSMKNRRTYIDLGKWSPGPRYTVAAWVSPWKIDTMRQTIVGGASECNDFGINFNSGTFRGYLKLSKECPRDLDTGPALAKPGTWYMVAITSNASHASIYLNGELKETNTVLLNHIPTTSGFWIGSAVCCTQDYFRGQIKTVKAWNRALTVEEINRSMYNGGVENSTYEALYDGLVGHWELGDTHGPTCTGSDVIDHGGADWNLKDGEFIMGIHCNISRFVVPAGATVLVKRYDGTSGGFVDITALVRCSGRRLYRRGGAGYRGGVTSKIAGDAGVEGESYTGAGSKGLQENRGGGGGGIGGSSMADGTGRSGGDRTGLGAGGRMYGDPELNHLYMGSGGGSGGNANDLTTNPNGGRGGNGGGVVRIYGERSITVTGVVSVAGEAGQGDVSQGTGCMGCPDACDQRSPVNCLGNSTTSCWDMSGPGGGGSGGTIFLSAKLVNKLWAMGGEGGAGGSHCCGGAGGTGRIRIDSVIMKGTVNDQHGILKAITRQEQYMDHSQYGQKQINYKTTIYGNEVYRGCFRDDVNNRTLAVAITDTVVIRAKQTPDYCKQLCRKRNFMYSGTEGGSLCFCDNHLDMSRKVADSDCNTTCSGNPLWNCGGTRRIQVFGPPPSAPAVGHGILPSCRPWCVTADATTNDPKWGMCELGGHEAAGISSWDMQCQCPPGRIGTGCDQICPSWTYGDGCRRNCTCNVNNTAVCESSAGTCQCKPGFIGATCEETCPPSYFGQGCKSMCSCSPRSDCDPATGTCWCTPGWYGTTCNYPCPEGRFGANCSQNCAPCNHGTCSPLDGQCRCYAGYKLPFCAELCDMTNFGQDCEQDCACSGQPCHPITGTCICGPGYLGDRCQSQCPQGTWGQNCLKKCACQHTFGCDPVDGTCNCGPGFVGERCEIRCPDDSNSFGQDCRFQLACVLNQTTDVDIATGSCDCAPGFYGSTCEKSCSQGYYGYNCTAVCVCKNGGICNSSSGDCTCAAGFTGSDCSSTCSPGRYGVGCAKLCLPSCGGTCNFVSGQCSCRSGQKCTCPSNTAGSMTGCKTTCACVNGRCQDDGTCVCDPGWAGNKCDTPCPSGTYGVHCSGKCTCIHGRCDAITGQCTCNTGIIGNNCDQACKNATFGQNCRYKCPGCGAHSYPGCDVITGSCVCSAGYTGSLCNRPCPANTYGDNCSSSCLCQNGGVCDNVSGKCNCPPGFFGDHCEAPCPKNTYGAGCAKTCDCGPYGASCSRREGLCTCKPGFIGVKCRETCPPGTHGQNCTLTCSCDPVTSLCSPIDGHCLCKPGYSGSDCQNVCANGTWGRNCSQPCNCGGRGTCNAVSGRCNCQPGYKGNNCELQCSQDIYYGPNCESLCSCNGAHCDHRDGTCRCPPGKIGQHCEKGCPENYFGFMCAQACGCQNGGKCDPVSGACTCQSGWAGQLCTDSCPTGYYGVDCSQVCQPCYNGGTCDTFSGTCVCAPSYTGPSCNTSLTDTPFPPGHQKQQSVATSGVNMSSGHFAGMLVGIAILFVVSVIVAMVITRRCSHGTFKRLGGAVKFNELSEEELEKRQSRHQGTTASSSGFDNPVHVDFNEIALNLDKKSITSDSTSGVASGKMDSDEEDRDNFFKDSDS</sequence>
<evidence type="ECO:0000259" key="8">
    <source>
        <dbReference type="PROSITE" id="PS50026"/>
    </source>
</evidence>
<feature type="chain" id="PRO_5045858542" evidence="7">
    <location>
        <begin position="27"/>
        <end position="2106"/>
    </location>
</feature>
<keyword evidence="1 4" id="KW-0245">EGF-like domain</keyword>
<organism evidence="11 12">
    <name type="scientific">Mya arenaria</name>
    <name type="common">Soft-shell clam</name>
    <dbReference type="NCBI Taxonomy" id="6604"/>
    <lineage>
        <taxon>Eukaryota</taxon>
        <taxon>Metazoa</taxon>
        <taxon>Spiralia</taxon>
        <taxon>Lophotrochozoa</taxon>
        <taxon>Mollusca</taxon>
        <taxon>Bivalvia</taxon>
        <taxon>Autobranchia</taxon>
        <taxon>Heteroconchia</taxon>
        <taxon>Euheterodonta</taxon>
        <taxon>Imparidentia</taxon>
        <taxon>Neoheterodontei</taxon>
        <taxon>Myida</taxon>
        <taxon>Myoidea</taxon>
        <taxon>Myidae</taxon>
        <taxon>Mya</taxon>
    </lineage>
</organism>
<evidence type="ECO:0000256" key="4">
    <source>
        <dbReference type="PROSITE-ProRule" id="PRU00076"/>
    </source>
</evidence>
<proteinExistence type="predicted"/>
<feature type="disulfide bond" evidence="4">
    <location>
        <begin position="1953"/>
        <end position="1962"/>
    </location>
</feature>
<dbReference type="Pfam" id="PF00053">
    <property type="entry name" value="EGF_laminin"/>
    <property type="match status" value="4"/>
</dbReference>
<feature type="region of interest" description="Disordered" evidence="5">
    <location>
        <begin position="2078"/>
        <end position="2106"/>
    </location>
</feature>
<dbReference type="CDD" id="cd00055">
    <property type="entry name" value="EGF_Lam"/>
    <property type="match status" value="1"/>
</dbReference>
<feature type="domain" description="EGF-like" evidence="8">
    <location>
        <begin position="1410"/>
        <end position="1447"/>
    </location>
</feature>
<evidence type="ECO:0000256" key="2">
    <source>
        <dbReference type="ARBA" id="ARBA00022723"/>
    </source>
</evidence>
<dbReference type="PROSITE" id="PS51046">
    <property type="entry name" value="GON"/>
    <property type="match status" value="1"/>
</dbReference>
<dbReference type="PRINTS" id="PR00011">
    <property type="entry name" value="EGFLAMININ"/>
</dbReference>
<feature type="disulfide bond" evidence="4">
    <location>
        <begin position="277"/>
        <end position="286"/>
    </location>
</feature>
<accession>A0ABY7E6R6</accession>
<feature type="domain" description="GON" evidence="9">
    <location>
        <begin position="1"/>
        <end position="242"/>
    </location>
</feature>
<dbReference type="InterPro" id="IPR002889">
    <property type="entry name" value="WSC_carb-bd"/>
</dbReference>
<dbReference type="Gene3D" id="2.170.300.10">
    <property type="entry name" value="Tie2 ligand-binding domain superfamily"/>
    <property type="match status" value="6"/>
</dbReference>
<feature type="region of interest" description="Disordered" evidence="5">
    <location>
        <begin position="2040"/>
        <end position="2061"/>
    </location>
</feature>
<feature type="disulfide bond" evidence="4">
    <location>
        <begin position="1866"/>
        <end position="1875"/>
    </location>
</feature>
<keyword evidence="7" id="KW-0732">Signal</keyword>